<gene>
    <name evidence="2" type="ORF">J2X09_000083</name>
</gene>
<name>A0ABU1V4N9_9BURK</name>
<evidence type="ECO:0008006" key="4">
    <source>
        <dbReference type="Google" id="ProtNLM"/>
    </source>
</evidence>
<feature type="chain" id="PRO_5047060751" description="Lipoprotein" evidence="1">
    <location>
        <begin position="22"/>
        <end position="317"/>
    </location>
</feature>
<protein>
    <recommendedName>
        <fullName evidence="4">Lipoprotein</fullName>
    </recommendedName>
</protein>
<proteinExistence type="predicted"/>
<organism evidence="2 3">
    <name type="scientific">Hydrogenophaga laconesensis</name>
    <dbReference type="NCBI Taxonomy" id="1805971"/>
    <lineage>
        <taxon>Bacteria</taxon>
        <taxon>Pseudomonadati</taxon>
        <taxon>Pseudomonadota</taxon>
        <taxon>Betaproteobacteria</taxon>
        <taxon>Burkholderiales</taxon>
        <taxon>Comamonadaceae</taxon>
        <taxon>Hydrogenophaga</taxon>
    </lineage>
</organism>
<keyword evidence="3" id="KW-1185">Reference proteome</keyword>
<feature type="signal peptide" evidence="1">
    <location>
        <begin position="1"/>
        <end position="21"/>
    </location>
</feature>
<dbReference type="EMBL" id="JAVDWE010000001">
    <property type="protein sequence ID" value="MDR7092360.1"/>
    <property type="molecule type" value="Genomic_DNA"/>
</dbReference>
<evidence type="ECO:0000313" key="2">
    <source>
        <dbReference type="EMBL" id="MDR7092360.1"/>
    </source>
</evidence>
<dbReference type="Proteomes" id="UP001265550">
    <property type="component" value="Unassembled WGS sequence"/>
</dbReference>
<dbReference type="InterPro" id="IPR036514">
    <property type="entry name" value="SGNH_hydro_sf"/>
</dbReference>
<dbReference type="Gene3D" id="3.40.50.1110">
    <property type="entry name" value="SGNH hydrolase"/>
    <property type="match status" value="1"/>
</dbReference>
<accession>A0ABU1V4N9</accession>
<reference evidence="2 3" key="1">
    <citation type="submission" date="2023-07" db="EMBL/GenBank/DDBJ databases">
        <title>Sorghum-associated microbial communities from plants grown in Nebraska, USA.</title>
        <authorList>
            <person name="Schachtman D."/>
        </authorList>
    </citation>
    <scope>NUCLEOTIDE SEQUENCE [LARGE SCALE GENOMIC DNA]</scope>
    <source>
        <strain evidence="2 3">BE240</strain>
    </source>
</reference>
<comment type="caution">
    <text evidence="2">The sequence shown here is derived from an EMBL/GenBank/DDBJ whole genome shotgun (WGS) entry which is preliminary data.</text>
</comment>
<keyword evidence="1" id="KW-0732">Signal</keyword>
<dbReference type="RefSeq" id="WP_204731382.1">
    <property type="nucleotide sequence ID" value="NZ_JAVDWE010000001.1"/>
</dbReference>
<evidence type="ECO:0000256" key="1">
    <source>
        <dbReference type="SAM" id="SignalP"/>
    </source>
</evidence>
<evidence type="ECO:0000313" key="3">
    <source>
        <dbReference type="Proteomes" id="UP001265550"/>
    </source>
</evidence>
<sequence>MNKFRSLKKSLTCLVLMGLSACGLEKSLAPAELDSLYAAPLTPPSEPLQVYHLGHSLVNREMPAMLQQMAGEGHDYRSQLGWGATLKSHWEPDVPINGFEKENAHAKYEDVMTVVKSGQLDAMVLTEMVEIKDAIKYFDSPKYVRTWARETRASNPATRVYLYETWHPLNDPKGWLARLDEDLPRHWEGELLAKGMAHGDTGGPVYVIPAGQVMARFVRLLDEKGGLPGLRSREDLFARNPDGTQDHIHLNDLGNYLVALTHYAVLYHRSPVGLPHRLKRADGTDADAPDPETALAMQEVVWEVVTSYPKTGVAQRS</sequence>
<dbReference type="PROSITE" id="PS51257">
    <property type="entry name" value="PROKAR_LIPOPROTEIN"/>
    <property type="match status" value="1"/>
</dbReference>